<name>A0A1X6NW23_PORUM</name>
<proteinExistence type="predicted"/>
<dbReference type="SUPFAM" id="SSF101898">
    <property type="entry name" value="NHL repeat"/>
    <property type="match status" value="1"/>
</dbReference>
<dbReference type="EMBL" id="KV919051">
    <property type="protein sequence ID" value="OSX72573.1"/>
    <property type="molecule type" value="Genomic_DNA"/>
</dbReference>
<dbReference type="Proteomes" id="UP000218209">
    <property type="component" value="Unassembled WGS sequence"/>
</dbReference>
<evidence type="ECO:0000313" key="1">
    <source>
        <dbReference type="EMBL" id="OSX72573.1"/>
    </source>
</evidence>
<gene>
    <name evidence="1" type="ORF">BU14_0422s0005</name>
</gene>
<sequence>MQFAAFNDSFSPAIYTVPLSAACGDGRATVKRVPLTGDFMQGESFNANGMCYSYAAHTLVMVQSNTGKLFTVAKDGLTKEIDVGGSLVGGDGILFDAVDPAVLYVVQNTEGRVAVVRFAEPATLGGGRVVATLTRDEWTTPTTASQFAGALYVVDSRFDVASPGGWARARRGVFRVPCGAVGGQGAARGLKQCRQMVMGMH</sequence>
<organism evidence="1 2">
    <name type="scientific">Porphyra umbilicalis</name>
    <name type="common">Purple laver</name>
    <name type="synonym">Red alga</name>
    <dbReference type="NCBI Taxonomy" id="2786"/>
    <lineage>
        <taxon>Eukaryota</taxon>
        <taxon>Rhodophyta</taxon>
        <taxon>Bangiophyceae</taxon>
        <taxon>Bangiales</taxon>
        <taxon>Bangiaceae</taxon>
        <taxon>Porphyra</taxon>
    </lineage>
</organism>
<keyword evidence="2" id="KW-1185">Reference proteome</keyword>
<evidence type="ECO:0000313" key="2">
    <source>
        <dbReference type="Proteomes" id="UP000218209"/>
    </source>
</evidence>
<dbReference type="OrthoDB" id="1885092at2759"/>
<accession>A0A1X6NW23</accession>
<dbReference type="AlphaFoldDB" id="A0A1X6NW23"/>
<evidence type="ECO:0008006" key="3">
    <source>
        <dbReference type="Google" id="ProtNLM"/>
    </source>
</evidence>
<reference evidence="1 2" key="1">
    <citation type="submission" date="2017-03" db="EMBL/GenBank/DDBJ databases">
        <title>WGS assembly of Porphyra umbilicalis.</title>
        <authorList>
            <person name="Brawley S.H."/>
            <person name="Blouin N.A."/>
            <person name="Ficko-Blean E."/>
            <person name="Wheeler G.L."/>
            <person name="Lohr M."/>
            <person name="Goodson H.V."/>
            <person name="Jenkins J.W."/>
            <person name="Blaby-Haas C.E."/>
            <person name="Helliwell K.E."/>
            <person name="Chan C."/>
            <person name="Marriage T."/>
            <person name="Bhattacharya D."/>
            <person name="Klein A.S."/>
            <person name="Badis Y."/>
            <person name="Brodie J."/>
            <person name="Cao Y."/>
            <person name="Collen J."/>
            <person name="Dittami S.M."/>
            <person name="Gachon C.M."/>
            <person name="Green B.R."/>
            <person name="Karpowicz S."/>
            <person name="Kim J.W."/>
            <person name="Kudahl U."/>
            <person name="Lin S."/>
            <person name="Michel G."/>
            <person name="Mittag M."/>
            <person name="Olson B.J."/>
            <person name="Pangilinan J."/>
            <person name="Peng Y."/>
            <person name="Qiu H."/>
            <person name="Shu S."/>
            <person name="Singer J.T."/>
            <person name="Smith A.G."/>
            <person name="Sprecher B.N."/>
            <person name="Wagner V."/>
            <person name="Wang W."/>
            <person name="Wang Z.-Y."/>
            <person name="Yan J."/>
            <person name="Yarish C."/>
            <person name="Zoeuner-Riek S."/>
            <person name="Zhuang Y."/>
            <person name="Zou Y."/>
            <person name="Lindquist E.A."/>
            <person name="Grimwood J."/>
            <person name="Barry K."/>
            <person name="Rokhsar D.S."/>
            <person name="Schmutz J."/>
            <person name="Stiller J.W."/>
            <person name="Grossman A.R."/>
            <person name="Prochnik S.E."/>
        </authorList>
    </citation>
    <scope>NUCLEOTIDE SEQUENCE [LARGE SCALE GENOMIC DNA]</scope>
    <source>
        <strain evidence="1">4086291</strain>
    </source>
</reference>
<protein>
    <recommendedName>
        <fullName evidence="3">SMP-30/Gluconolactonase/LRE-like region domain-containing protein</fullName>
    </recommendedName>
</protein>